<accession>A0A7C5JYB1</accession>
<comment type="caution">
    <text evidence="1">The sequence shown here is derived from an EMBL/GenBank/DDBJ whole genome shotgun (WGS) entry which is preliminary data.</text>
</comment>
<reference evidence="1" key="1">
    <citation type="journal article" date="2020" name="mSystems">
        <title>Genome- and Community-Level Interaction Insights into Carbon Utilization and Element Cycling Functions of Hydrothermarchaeota in Hydrothermal Sediment.</title>
        <authorList>
            <person name="Zhou Z."/>
            <person name="Liu Y."/>
            <person name="Xu W."/>
            <person name="Pan J."/>
            <person name="Luo Z.H."/>
            <person name="Li M."/>
        </authorList>
    </citation>
    <scope>NUCLEOTIDE SEQUENCE [LARGE SCALE GENOMIC DNA]</scope>
    <source>
        <strain evidence="1">HyVt-93</strain>
    </source>
</reference>
<dbReference type="InterPro" id="IPR011990">
    <property type="entry name" value="TPR-like_helical_dom_sf"/>
</dbReference>
<name>A0A7C5JYB1_THELI</name>
<evidence type="ECO:0000313" key="1">
    <source>
        <dbReference type="EMBL" id="HHI01018.1"/>
    </source>
</evidence>
<organism evidence="1">
    <name type="scientific">Thermococcus litoralis</name>
    <dbReference type="NCBI Taxonomy" id="2265"/>
    <lineage>
        <taxon>Archaea</taxon>
        <taxon>Methanobacteriati</taxon>
        <taxon>Methanobacteriota</taxon>
        <taxon>Thermococci</taxon>
        <taxon>Thermococcales</taxon>
        <taxon>Thermococcaceae</taxon>
        <taxon>Thermococcus</taxon>
    </lineage>
</organism>
<dbReference type="EMBL" id="DRTU01000247">
    <property type="protein sequence ID" value="HHI01018.1"/>
    <property type="molecule type" value="Genomic_DNA"/>
</dbReference>
<dbReference type="AlphaFoldDB" id="A0A7C5JYB1"/>
<proteinExistence type="predicted"/>
<sequence length="355" mass="40733">MEGVLLQIRKLLAHKRIEEAYALAEQIPDSYWRGYALKWVAESVVVKNPKRAIKIAKKIEIETLKSETLLLLSYELAKLRKFKEAVEAAKLINNSYLRKKAFRGISNALARAIIESSAKEVRLSEFNLGEEDIQYLMPLPGNIKYKDGKFLIGAEIHRIKGETKFQILTSENSTKRKRVTFGKKEDQDLKGVSTCIERLILTNQLQEAEKLAKGVDDPCASYLLEEIGITYINHGNIEKAKEILERLGWADYLASELVKFYLRRNEVEKAKKYALRIFNPALKLSAAYSILLIGGIDEKFLSELFKDTSPYKLGRLLKFLAFELLEEAKKRNSSDLLRLSKNIFLLGKREHQKIH</sequence>
<evidence type="ECO:0008006" key="2">
    <source>
        <dbReference type="Google" id="ProtNLM"/>
    </source>
</evidence>
<dbReference type="Gene3D" id="1.25.40.10">
    <property type="entry name" value="Tetratricopeptide repeat domain"/>
    <property type="match status" value="1"/>
</dbReference>
<dbReference type="Proteomes" id="UP000886217">
    <property type="component" value="Unassembled WGS sequence"/>
</dbReference>
<protein>
    <recommendedName>
        <fullName evidence="2">Tetratricopeptide repeat protein</fullName>
    </recommendedName>
</protein>
<gene>
    <name evidence="1" type="ORF">ENL40_06090</name>
</gene>